<evidence type="ECO:0000313" key="5">
    <source>
        <dbReference type="EMBL" id="SSW96568.1"/>
    </source>
</evidence>
<gene>
    <name evidence="5" type="ORF">ARTV_3041</name>
</gene>
<name>A0A3B0M8R0_9GAMM</name>
<dbReference type="InterPro" id="IPR000690">
    <property type="entry name" value="Matrin/U1-C_Znf_C2H2"/>
</dbReference>
<dbReference type="Gene3D" id="1.10.30.50">
    <property type="match status" value="1"/>
</dbReference>
<dbReference type="GO" id="GO:0008270">
    <property type="term" value="F:zinc ion binding"/>
    <property type="evidence" value="ECO:0007669"/>
    <property type="project" value="UniProtKB-KW"/>
</dbReference>
<keyword evidence="2" id="KW-0863">Zinc-finger</keyword>
<keyword evidence="3" id="KW-0862">Zinc</keyword>
<evidence type="ECO:0000256" key="1">
    <source>
        <dbReference type="ARBA" id="ARBA00022723"/>
    </source>
</evidence>
<accession>A0A3B0M8R0</accession>
<evidence type="ECO:0000256" key="3">
    <source>
        <dbReference type="ARBA" id="ARBA00022833"/>
    </source>
</evidence>
<dbReference type="EMBL" id="UFQR01000021">
    <property type="protein sequence ID" value="SSW96568.1"/>
    <property type="molecule type" value="Genomic_DNA"/>
</dbReference>
<evidence type="ECO:0000259" key="4">
    <source>
        <dbReference type="PROSITE" id="PS50171"/>
    </source>
</evidence>
<sequence>MALKRDKYDVVFSELVRERTNWICDYCGRYFHHERAKLHCSHFKSRRHKATRYHPLNSFSHCLGCHRKLGEDPYEFTAHAEITYSEMTIAKIAILANTPVKLKVGEMDEIYRQMKSELKRMKAMRLDGFTGRIEFFLPDWYQAGITFLMGEEIAPTH</sequence>
<proteinExistence type="predicted"/>
<organism evidence="5">
    <name type="scientific">Arsenophonus endosymbiont of Trialeurodes vaporariorum</name>
    <dbReference type="NCBI Taxonomy" id="235567"/>
    <lineage>
        <taxon>Bacteria</taxon>
        <taxon>Pseudomonadati</taxon>
        <taxon>Pseudomonadota</taxon>
        <taxon>Gammaproteobacteria</taxon>
        <taxon>Enterobacterales</taxon>
        <taxon>Morganellaceae</taxon>
        <taxon>Arsenophonus</taxon>
    </lineage>
</organism>
<reference evidence="5" key="1">
    <citation type="submission" date="2018-04" db="EMBL/GenBank/DDBJ databases">
        <authorList>
            <person name="Go L.Y."/>
            <person name="Mitchell J.A."/>
        </authorList>
    </citation>
    <scope>NUCLEOTIDE SEQUENCE</scope>
    <source>
        <strain evidence="5">ARTV</strain>
    </source>
</reference>
<protein>
    <recommendedName>
        <fullName evidence="4">Matrin-type domain-containing protein</fullName>
    </recommendedName>
</protein>
<feature type="domain" description="Matrin-type" evidence="4">
    <location>
        <begin position="22"/>
        <end position="54"/>
    </location>
</feature>
<evidence type="ECO:0000256" key="2">
    <source>
        <dbReference type="ARBA" id="ARBA00022771"/>
    </source>
</evidence>
<dbReference type="GO" id="GO:0003676">
    <property type="term" value="F:nucleic acid binding"/>
    <property type="evidence" value="ECO:0007669"/>
    <property type="project" value="InterPro"/>
</dbReference>
<dbReference type="PROSITE" id="PS50171">
    <property type="entry name" value="ZF_MATRIN"/>
    <property type="match status" value="1"/>
</dbReference>
<dbReference type="AlphaFoldDB" id="A0A3B0M8R0"/>
<keyword evidence="1" id="KW-0479">Metal-binding</keyword>